<proteinExistence type="predicted"/>
<gene>
    <name evidence="2" type="ORF">KS2013_748</name>
</gene>
<organism evidence="2 3">
    <name type="scientific">Kangiella sediminilitoris</name>
    <dbReference type="NCBI Taxonomy" id="1144748"/>
    <lineage>
        <taxon>Bacteria</taxon>
        <taxon>Pseudomonadati</taxon>
        <taxon>Pseudomonadota</taxon>
        <taxon>Gammaproteobacteria</taxon>
        <taxon>Kangiellales</taxon>
        <taxon>Kangiellaceae</taxon>
        <taxon>Kangiella</taxon>
    </lineage>
</organism>
<evidence type="ECO:0000313" key="3">
    <source>
        <dbReference type="Proteomes" id="UP000094147"/>
    </source>
</evidence>
<dbReference type="Gene3D" id="3.30.70.100">
    <property type="match status" value="1"/>
</dbReference>
<dbReference type="Pfam" id="PF04940">
    <property type="entry name" value="BLUF"/>
    <property type="match status" value="1"/>
</dbReference>
<name>A0A1B3B9J6_9GAMM</name>
<dbReference type="GO" id="GO:0009882">
    <property type="term" value="F:blue light photoreceptor activity"/>
    <property type="evidence" value="ECO:0007669"/>
    <property type="project" value="InterPro"/>
</dbReference>
<reference evidence="3" key="1">
    <citation type="submission" date="2015-08" db="EMBL/GenBank/DDBJ databases">
        <authorList>
            <person name="Kim K.M."/>
        </authorList>
    </citation>
    <scope>NUCLEOTIDE SEQUENCE [LARGE SCALE GENOMIC DNA]</scope>
    <source>
        <strain evidence="3">KCTC 23892</strain>
    </source>
</reference>
<dbReference type="SMART" id="SM01034">
    <property type="entry name" value="BLUF"/>
    <property type="match status" value="1"/>
</dbReference>
<dbReference type="OrthoDB" id="557705at2"/>
<dbReference type="Proteomes" id="UP000094147">
    <property type="component" value="Chromosome"/>
</dbReference>
<dbReference type="RefSeq" id="WP_068989961.1">
    <property type="nucleotide sequence ID" value="NZ_CP012418.1"/>
</dbReference>
<dbReference type="PATRIC" id="fig|1144748.3.peg.759"/>
<dbReference type="InterPro" id="IPR036046">
    <property type="entry name" value="Acylphosphatase-like_dom_sf"/>
</dbReference>
<dbReference type="InterPro" id="IPR007024">
    <property type="entry name" value="BLUF_domain"/>
</dbReference>
<evidence type="ECO:0000259" key="1">
    <source>
        <dbReference type="PROSITE" id="PS50925"/>
    </source>
</evidence>
<dbReference type="KEGG" id="ksd:KS2013_748"/>
<sequence length="143" mass="16326">MLVQLTYASRVSRTLGSTDIKDILRSSQENNKADGVTGALCLSDGIFLQILEGDRTVVNRVYHRILNDARHKDPAILDYREVTARSFSEWSMGLITRSDENRQLFLKYSSTANFDPYSMSGETLSAFFQDILNNVRWLRKTPD</sequence>
<dbReference type="STRING" id="1144748.KS2013_748"/>
<feature type="domain" description="BLUF" evidence="1">
    <location>
        <begin position="2"/>
        <end position="93"/>
    </location>
</feature>
<keyword evidence="3" id="KW-1185">Reference proteome</keyword>
<dbReference type="EMBL" id="CP012418">
    <property type="protein sequence ID" value="AOE49472.1"/>
    <property type="molecule type" value="Genomic_DNA"/>
</dbReference>
<evidence type="ECO:0000313" key="2">
    <source>
        <dbReference type="EMBL" id="AOE49472.1"/>
    </source>
</evidence>
<dbReference type="PROSITE" id="PS50925">
    <property type="entry name" value="BLUF"/>
    <property type="match status" value="1"/>
</dbReference>
<dbReference type="SUPFAM" id="SSF54975">
    <property type="entry name" value="Acylphosphatase/BLUF domain-like"/>
    <property type="match status" value="1"/>
</dbReference>
<dbReference type="AlphaFoldDB" id="A0A1B3B9J6"/>
<accession>A0A1B3B9J6</accession>
<protein>
    <submittedName>
        <fullName evidence="2">BLUF domain protein</fullName>
    </submittedName>
</protein>
<dbReference type="GO" id="GO:0071949">
    <property type="term" value="F:FAD binding"/>
    <property type="evidence" value="ECO:0007669"/>
    <property type="project" value="InterPro"/>
</dbReference>